<evidence type="ECO:0000256" key="5">
    <source>
        <dbReference type="ARBA" id="ARBA00022777"/>
    </source>
</evidence>
<dbReference type="Pfam" id="PF23312">
    <property type="entry name" value="UBA_SIK3"/>
    <property type="match status" value="1"/>
</dbReference>
<keyword evidence="2" id="KW-0723">Serine/threonine-protein kinase</keyword>
<evidence type="ECO:0000259" key="11">
    <source>
        <dbReference type="PROSITE" id="PS50011"/>
    </source>
</evidence>
<dbReference type="OrthoDB" id="193931at2759"/>
<dbReference type="EC" id="2.7.11.1" evidence="1"/>
<dbReference type="Pfam" id="PF00069">
    <property type="entry name" value="Pkinase"/>
    <property type="match status" value="1"/>
</dbReference>
<feature type="domain" description="Protein kinase" evidence="11">
    <location>
        <begin position="1"/>
        <end position="188"/>
    </location>
</feature>
<name>A0A401PRF3_SCYTO</name>
<feature type="non-terminal residue" evidence="13">
    <location>
        <position position="1"/>
    </location>
</feature>
<comment type="catalytic activity">
    <reaction evidence="9">
        <text>L-seryl-[protein] + ATP = O-phospho-L-seryl-[protein] + ADP + H(+)</text>
        <dbReference type="Rhea" id="RHEA:17989"/>
        <dbReference type="Rhea" id="RHEA-COMP:9863"/>
        <dbReference type="Rhea" id="RHEA-COMP:11604"/>
        <dbReference type="ChEBI" id="CHEBI:15378"/>
        <dbReference type="ChEBI" id="CHEBI:29999"/>
        <dbReference type="ChEBI" id="CHEBI:30616"/>
        <dbReference type="ChEBI" id="CHEBI:83421"/>
        <dbReference type="ChEBI" id="CHEBI:456216"/>
        <dbReference type="EC" id="2.7.11.1"/>
    </reaction>
</comment>
<evidence type="ECO:0000259" key="12">
    <source>
        <dbReference type="PROSITE" id="PS50030"/>
    </source>
</evidence>
<dbReference type="InterPro" id="IPR000719">
    <property type="entry name" value="Prot_kinase_dom"/>
</dbReference>
<dbReference type="GO" id="GO:0005737">
    <property type="term" value="C:cytoplasm"/>
    <property type="evidence" value="ECO:0007669"/>
    <property type="project" value="TreeGrafter"/>
</dbReference>
<evidence type="ECO:0000256" key="3">
    <source>
        <dbReference type="ARBA" id="ARBA00022679"/>
    </source>
</evidence>
<dbReference type="PROSITE" id="PS00108">
    <property type="entry name" value="PROTEIN_KINASE_ST"/>
    <property type="match status" value="1"/>
</dbReference>
<feature type="compositionally biased region" description="Low complexity" evidence="10">
    <location>
        <begin position="516"/>
        <end position="532"/>
    </location>
</feature>
<dbReference type="InterPro" id="IPR008271">
    <property type="entry name" value="Ser/Thr_kinase_AS"/>
</dbReference>
<dbReference type="InterPro" id="IPR011009">
    <property type="entry name" value="Kinase-like_dom_sf"/>
</dbReference>
<protein>
    <recommendedName>
        <fullName evidence="1">non-specific serine/threonine protein kinase</fullName>
        <ecNumber evidence="1">2.7.11.1</ecNumber>
    </recommendedName>
</protein>
<dbReference type="PANTHER" id="PTHR24346">
    <property type="entry name" value="MAP/MICROTUBULE AFFINITY-REGULATING KINASE"/>
    <property type="match status" value="1"/>
</dbReference>
<evidence type="ECO:0000256" key="10">
    <source>
        <dbReference type="SAM" id="MobiDB-lite"/>
    </source>
</evidence>
<gene>
    <name evidence="13" type="ORF">scyTo_0020940</name>
</gene>
<dbReference type="GO" id="GO:0035556">
    <property type="term" value="P:intracellular signal transduction"/>
    <property type="evidence" value="ECO:0007669"/>
    <property type="project" value="TreeGrafter"/>
</dbReference>
<dbReference type="PANTHER" id="PTHR24346:SF47">
    <property type="entry name" value="SERINE_THREONINE-PROTEIN KINASE SIK2-RELATED"/>
    <property type="match status" value="1"/>
</dbReference>
<feature type="domain" description="UBA" evidence="12">
    <location>
        <begin position="207"/>
        <end position="247"/>
    </location>
</feature>
<sequence length="683" mass="76933">QVMETKDMLYIVTEFAQNGEMFDYLSTNGPLSESEARAKFWQILLAVEYCHNHHIVHRDLKSENLLLDDKMNIKIADFGFGNFYKHGESLSTWCGSPPYAAPEVFEGREYEGPHIDIWSLGVVLYVLVCGSLPFDGPTLPILRQRVIEGRFRIPFFLSEDCENLIRRMLMVDPMKRITVSQIKQHRWMLAQKPPVYSLKDYNSNLGNYNQQVLGLMQNLGIDRQKTIESVQNSSYNHFSAIYYLLLERVKEHRSNQTLNYQTSSQYQVPRTAPEQMQTGVSREAIAVELIIPHVQSEPLSTPMPHSDLECDIACSFQQPVFHPLDASVNVLIGNQSISGSSLLETAISEEVRQKQDMEEHVMGKIQNSLHILSSANRRNTMAEVSANFNNYTAPCTVISSQTNIPEGACSDSCLMSSFDDEFRSTNSASLTDKTMSPPFVYANSATLILQAREHRTGINAAQLPVTFQEGRRASDTSLTPGLKPFRQQLHKSARAKGLNKMTSFTRHVWRSPSCTGPRNRPSQQRPPGSPQQVVNVLPSLATRISTESRNFLEEVLHQQRKLQLRYLNSSQPKLIKSPMFQSVAETAHGFRTAPHLSPSVLLSELTHTDSETVYRAQSQLQYLVGVNLSQPLPSTAPLDLHPTFSEILQQTLFSTPEQSKGLGVDCEMEDLTATQLDKIVLVN</sequence>
<evidence type="ECO:0000256" key="2">
    <source>
        <dbReference type="ARBA" id="ARBA00022527"/>
    </source>
</evidence>
<feature type="region of interest" description="Disordered" evidence="10">
    <location>
        <begin position="507"/>
        <end position="532"/>
    </location>
</feature>
<dbReference type="AlphaFoldDB" id="A0A401PRF3"/>
<comment type="caution">
    <text evidence="13">The sequence shown here is derived from an EMBL/GenBank/DDBJ whole genome shotgun (WGS) entry which is preliminary data.</text>
</comment>
<dbReference type="GO" id="GO:0000226">
    <property type="term" value="P:microtubule cytoskeleton organization"/>
    <property type="evidence" value="ECO:0007669"/>
    <property type="project" value="TreeGrafter"/>
</dbReference>
<keyword evidence="14" id="KW-1185">Reference proteome</keyword>
<keyword evidence="4" id="KW-0547">Nucleotide-binding</keyword>
<comment type="catalytic activity">
    <reaction evidence="8">
        <text>L-threonyl-[protein] + ATP = O-phospho-L-threonyl-[protein] + ADP + H(+)</text>
        <dbReference type="Rhea" id="RHEA:46608"/>
        <dbReference type="Rhea" id="RHEA-COMP:11060"/>
        <dbReference type="Rhea" id="RHEA-COMP:11605"/>
        <dbReference type="ChEBI" id="CHEBI:15378"/>
        <dbReference type="ChEBI" id="CHEBI:30013"/>
        <dbReference type="ChEBI" id="CHEBI:30616"/>
        <dbReference type="ChEBI" id="CHEBI:61977"/>
        <dbReference type="ChEBI" id="CHEBI:456216"/>
        <dbReference type="EC" id="2.7.11.1"/>
    </reaction>
</comment>
<dbReference type="GO" id="GO:0050321">
    <property type="term" value="F:tau-protein kinase activity"/>
    <property type="evidence" value="ECO:0007669"/>
    <property type="project" value="TreeGrafter"/>
</dbReference>
<reference evidence="13 14" key="1">
    <citation type="journal article" date="2018" name="Nat. Ecol. Evol.">
        <title>Shark genomes provide insights into elasmobranch evolution and the origin of vertebrates.</title>
        <authorList>
            <person name="Hara Y"/>
            <person name="Yamaguchi K"/>
            <person name="Onimaru K"/>
            <person name="Kadota M"/>
            <person name="Koyanagi M"/>
            <person name="Keeley SD"/>
            <person name="Tatsumi K"/>
            <person name="Tanaka K"/>
            <person name="Motone F"/>
            <person name="Kageyama Y"/>
            <person name="Nozu R"/>
            <person name="Adachi N"/>
            <person name="Nishimura O"/>
            <person name="Nakagawa R"/>
            <person name="Tanegashima C"/>
            <person name="Kiyatake I"/>
            <person name="Matsumoto R"/>
            <person name="Murakumo K"/>
            <person name="Nishida K"/>
            <person name="Terakita A"/>
            <person name="Kuratani S"/>
            <person name="Sato K"/>
            <person name="Hyodo S Kuraku.S."/>
        </authorList>
    </citation>
    <scope>NUCLEOTIDE SEQUENCE [LARGE SCALE GENOMIC DNA]</scope>
</reference>
<dbReference type="SMART" id="SM00220">
    <property type="entry name" value="S_TKc"/>
    <property type="match status" value="1"/>
</dbReference>
<dbReference type="InterPro" id="IPR057380">
    <property type="entry name" value="UBA_SIK1/2/3"/>
</dbReference>
<evidence type="ECO:0000256" key="8">
    <source>
        <dbReference type="ARBA" id="ARBA00047899"/>
    </source>
</evidence>
<dbReference type="Gene3D" id="1.10.510.10">
    <property type="entry name" value="Transferase(Phosphotransferase) domain 1"/>
    <property type="match status" value="1"/>
</dbReference>
<proteinExistence type="inferred from homology"/>
<dbReference type="EMBL" id="BFAA01017698">
    <property type="protein sequence ID" value="GCB75702.1"/>
    <property type="molecule type" value="Genomic_DNA"/>
</dbReference>
<evidence type="ECO:0000256" key="1">
    <source>
        <dbReference type="ARBA" id="ARBA00012513"/>
    </source>
</evidence>
<dbReference type="PROSITE" id="PS50011">
    <property type="entry name" value="PROTEIN_KINASE_DOM"/>
    <property type="match status" value="1"/>
</dbReference>
<dbReference type="GO" id="GO:0005524">
    <property type="term" value="F:ATP binding"/>
    <property type="evidence" value="ECO:0007669"/>
    <property type="project" value="UniProtKB-KW"/>
</dbReference>
<evidence type="ECO:0000313" key="13">
    <source>
        <dbReference type="EMBL" id="GCB75702.1"/>
    </source>
</evidence>
<dbReference type="FunFam" id="1.10.510.10:FF:000002">
    <property type="entry name" value="Non-specific serine/threonine protein kinase"/>
    <property type="match status" value="1"/>
</dbReference>
<keyword evidence="6" id="KW-0067">ATP-binding</keyword>
<keyword evidence="5" id="KW-0418">Kinase</keyword>
<comment type="similarity">
    <text evidence="7">Belongs to the protein kinase superfamily. CAMK Ser/Thr protein kinase family. Smok subfamily.</text>
</comment>
<evidence type="ECO:0000313" key="14">
    <source>
        <dbReference type="Proteomes" id="UP000288216"/>
    </source>
</evidence>
<accession>A0A401PRF3</accession>
<dbReference type="SUPFAM" id="SSF56112">
    <property type="entry name" value="Protein kinase-like (PK-like)"/>
    <property type="match status" value="1"/>
</dbReference>
<dbReference type="OMA" id="EYEGPHI"/>
<dbReference type="Proteomes" id="UP000288216">
    <property type="component" value="Unassembled WGS sequence"/>
</dbReference>
<evidence type="ECO:0000256" key="7">
    <source>
        <dbReference type="ARBA" id="ARBA00038181"/>
    </source>
</evidence>
<dbReference type="InterPro" id="IPR015940">
    <property type="entry name" value="UBA"/>
</dbReference>
<organism evidence="13 14">
    <name type="scientific">Scyliorhinus torazame</name>
    <name type="common">Cloudy catshark</name>
    <name type="synonym">Catulus torazame</name>
    <dbReference type="NCBI Taxonomy" id="75743"/>
    <lineage>
        <taxon>Eukaryota</taxon>
        <taxon>Metazoa</taxon>
        <taxon>Chordata</taxon>
        <taxon>Craniata</taxon>
        <taxon>Vertebrata</taxon>
        <taxon>Chondrichthyes</taxon>
        <taxon>Elasmobranchii</taxon>
        <taxon>Galeomorphii</taxon>
        <taxon>Galeoidea</taxon>
        <taxon>Carcharhiniformes</taxon>
        <taxon>Scyliorhinidae</taxon>
        <taxon>Scyliorhinus</taxon>
    </lineage>
</organism>
<evidence type="ECO:0000256" key="4">
    <source>
        <dbReference type="ARBA" id="ARBA00022741"/>
    </source>
</evidence>
<evidence type="ECO:0000256" key="6">
    <source>
        <dbReference type="ARBA" id="ARBA00022840"/>
    </source>
</evidence>
<dbReference type="PROSITE" id="PS50030">
    <property type="entry name" value="UBA"/>
    <property type="match status" value="1"/>
</dbReference>
<evidence type="ECO:0000256" key="9">
    <source>
        <dbReference type="ARBA" id="ARBA00048679"/>
    </source>
</evidence>
<keyword evidence="3" id="KW-0808">Transferase</keyword>
<dbReference type="STRING" id="75743.A0A401PRF3"/>